<name>A0ACB5TUU6_AMBMO</name>
<proteinExistence type="predicted"/>
<accession>A0ACB5TUU6</accession>
<evidence type="ECO:0000313" key="1">
    <source>
        <dbReference type="EMBL" id="GME95868.1"/>
    </source>
</evidence>
<gene>
    <name evidence="1" type="ORF">Amon02_000983800</name>
</gene>
<sequence>MKFSNTLATLAASLALSEAADTTSTSYTGPTATFADGVSSLDGSYGISLVTISAASSTPTTSVPANKKRDETQVVTETAPVQTYTVNDGTQTYTVNGGTSTATETAGAVAETTTSSESTEAATTSSTSEAATTSSTSTEASSTSTSSTSSTEASSTSSSSDSSKQANIPSVCSSSEGAVLVTLKDGILTDSAGRIGSIVANQQFQFDGPPPQAGYIYASGWSFL</sequence>
<evidence type="ECO:0000313" key="2">
    <source>
        <dbReference type="Proteomes" id="UP001165064"/>
    </source>
</evidence>
<reference evidence="1" key="1">
    <citation type="submission" date="2023-04" db="EMBL/GenBank/DDBJ databases">
        <title>Ambrosiozyma monospora NBRC 10751.</title>
        <authorList>
            <person name="Ichikawa N."/>
            <person name="Sato H."/>
            <person name="Tonouchi N."/>
        </authorList>
    </citation>
    <scope>NUCLEOTIDE SEQUENCE</scope>
    <source>
        <strain evidence="1">NBRC 10751</strain>
    </source>
</reference>
<dbReference type="Proteomes" id="UP001165064">
    <property type="component" value="Unassembled WGS sequence"/>
</dbReference>
<dbReference type="EMBL" id="BSXS01009564">
    <property type="protein sequence ID" value="GME95868.1"/>
    <property type="molecule type" value="Genomic_DNA"/>
</dbReference>
<comment type="caution">
    <text evidence="1">The sequence shown here is derived from an EMBL/GenBank/DDBJ whole genome shotgun (WGS) entry which is preliminary data.</text>
</comment>
<protein>
    <submittedName>
        <fullName evidence="1">Unnamed protein product</fullName>
    </submittedName>
</protein>
<keyword evidence="2" id="KW-1185">Reference proteome</keyword>
<organism evidence="1 2">
    <name type="scientific">Ambrosiozyma monospora</name>
    <name type="common">Yeast</name>
    <name type="synonym">Endomycopsis monosporus</name>
    <dbReference type="NCBI Taxonomy" id="43982"/>
    <lineage>
        <taxon>Eukaryota</taxon>
        <taxon>Fungi</taxon>
        <taxon>Dikarya</taxon>
        <taxon>Ascomycota</taxon>
        <taxon>Saccharomycotina</taxon>
        <taxon>Pichiomycetes</taxon>
        <taxon>Pichiales</taxon>
        <taxon>Pichiaceae</taxon>
        <taxon>Ambrosiozyma</taxon>
    </lineage>
</organism>